<evidence type="ECO:0000259" key="3">
    <source>
        <dbReference type="Pfam" id="PF25115"/>
    </source>
</evidence>
<dbReference type="EMBL" id="KQ241702">
    <property type="protein sequence ID" value="KNC85426.1"/>
    <property type="molecule type" value="Genomic_DNA"/>
</dbReference>
<dbReference type="RefSeq" id="XP_014159328.1">
    <property type="nucleotide sequence ID" value="XM_014303853.1"/>
</dbReference>
<dbReference type="AlphaFoldDB" id="A0A0L0G964"/>
<dbReference type="STRING" id="667725.A0A0L0G964"/>
<dbReference type="GeneID" id="25902881"/>
<dbReference type="eggNOG" id="ENOG502QR2R">
    <property type="taxonomic scope" value="Eukaryota"/>
</dbReference>
<dbReference type="Pfam" id="PF25115">
    <property type="entry name" value="Agd3_CE"/>
    <property type="match status" value="2"/>
</dbReference>
<feature type="region of interest" description="Disordered" evidence="1">
    <location>
        <begin position="745"/>
        <end position="767"/>
    </location>
</feature>
<keyword evidence="5" id="KW-1185">Reference proteome</keyword>
<feature type="signal peptide" evidence="2">
    <location>
        <begin position="1"/>
        <end position="22"/>
    </location>
</feature>
<protein>
    <recommendedName>
        <fullName evidence="3">Agd3 deacetylase domain-containing protein</fullName>
    </recommendedName>
</protein>
<feature type="domain" description="Agd3 deacetylase" evidence="3">
    <location>
        <begin position="266"/>
        <end position="327"/>
    </location>
</feature>
<feature type="chain" id="PRO_5005539304" description="Agd3 deacetylase domain-containing protein" evidence="2">
    <location>
        <begin position="23"/>
        <end position="822"/>
    </location>
</feature>
<name>A0A0L0G964_9EUKA</name>
<organism evidence="4 5">
    <name type="scientific">Sphaeroforma arctica JP610</name>
    <dbReference type="NCBI Taxonomy" id="667725"/>
    <lineage>
        <taxon>Eukaryota</taxon>
        <taxon>Ichthyosporea</taxon>
        <taxon>Ichthyophonida</taxon>
        <taxon>Sphaeroforma</taxon>
    </lineage>
</organism>
<evidence type="ECO:0000256" key="1">
    <source>
        <dbReference type="SAM" id="MobiDB-lite"/>
    </source>
</evidence>
<feature type="domain" description="Agd3 deacetylase" evidence="3">
    <location>
        <begin position="469"/>
        <end position="640"/>
    </location>
</feature>
<dbReference type="OrthoDB" id="5151256at2759"/>
<sequence>MLRNVIVLAISLCALLASTVASVDPRVAYLEPVVDTEGTYYLGLKTLVIASDTKRAKSALSILNSLGSPYDLVTATPVFTDPKYNVIVLTDEVSGVDLVKINAYAIKYKVRVVKLQIKAFEQYGLTTSTTNVNNMNIVMDDAPIMDYYSDVMNTKGAWDASKIDPIGAEIMPDLDTRIDRVIPMMRYTAGSTTVANGPIAAYITNYKDGLEVMCFTFDATKVDLDSELRAEESLADKYSFFNLALANMWFTWASRGVFMGKRRISLQMQIDDWFLASDSYGETTPFRLSGKDVEHAIAWINQIKITANLPEGSNVTFEPAFNGAGIAMVDFEDNGLVSTSKHYAGRFNWVSHTWTHQNMDWLETFDCNGQANECHPDEARYIHEFQYNIDVVEDRVVGSPSYAAPWEDFGNATPAMSLFNNNDEREERWSRHSLVTPEISGLWPDWFPIPRAYTEYRKPNPKNELLFKMLDKFEIRAVVGDNTREELTSKNPFHGVLSTVDAYGSDNVIIIPRMAPNVDYNINNLEQFADYYNTEGVCGWVVYGPSCKRTPYTGLEALEREAFSVLLNFIQYRQDAYMFHQSNMHAQLFRQDNMPIVGIWAQFVLEGVMEFINELPVLSPKMDVTAEEYRKRMARDACGLQGFVKIVNGTPQGITVGTTNNNTCEAVVTMVGKEHPLLSLDPSSYAQLSKEEYGNDTTLAFAITPEKNIVELNLLSTVETPTVSTPTVSDAAVLPEVPAENINGLENGVRSGENEVAPTTGKTVGSESNEYVNDDGIERSKADAISNIGADEFTFNGASSSTSSFSVATVIVAFVSLFAMMW</sequence>
<keyword evidence="2" id="KW-0732">Signal</keyword>
<evidence type="ECO:0000313" key="5">
    <source>
        <dbReference type="Proteomes" id="UP000054560"/>
    </source>
</evidence>
<accession>A0A0L0G964</accession>
<evidence type="ECO:0000256" key="2">
    <source>
        <dbReference type="SAM" id="SignalP"/>
    </source>
</evidence>
<reference evidence="4 5" key="1">
    <citation type="submission" date="2011-02" db="EMBL/GenBank/DDBJ databases">
        <title>The Genome Sequence of Sphaeroforma arctica JP610.</title>
        <authorList>
            <consortium name="The Broad Institute Genome Sequencing Platform"/>
            <person name="Russ C."/>
            <person name="Cuomo C."/>
            <person name="Young S.K."/>
            <person name="Zeng Q."/>
            <person name="Gargeya S."/>
            <person name="Alvarado L."/>
            <person name="Berlin A."/>
            <person name="Chapman S.B."/>
            <person name="Chen Z."/>
            <person name="Freedman E."/>
            <person name="Gellesch M."/>
            <person name="Goldberg J."/>
            <person name="Griggs A."/>
            <person name="Gujja S."/>
            <person name="Heilman E."/>
            <person name="Heiman D."/>
            <person name="Howarth C."/>
            <person name="Mehta T."/>
            <person name="Neiman D."/>
            <person name="Pearson M."/>
            <person name="Roberts A."/>
            <person name="Saif S."/>
            <person name="Shea T."/>
            <person name="Shenoy N."/>
            <person name="Sisk P."/>
            <person name="Stolte C."/>
            <person name="Sykes S."/>
            <person name="White J."/>
            <person name="Yandava C."/>
            <person name="Burger G."/>
            <person name="Gray M.W."/>
            <person name="Holland P.W.H."/>
            <person name="King N."/>
            <person name="Lang F.B.F."/>
            <person name="Roger A.J."/>
            <person name="Ruiz-Trillo I."/>
            <person name="Haas B."/>
            <person name="Nusbaum C."/>
            <person name="Birren B."/>
        </authorList>
    </citation>
    <scope>NUCLEOTIDE SEQUENCE [LARGE SCALE GENOMIC DNA]</scope>
    <source>
        <strain evidence="4 5">JP610</strain>
    </source>
</reference>
<dbReference type="Proteomes" id="UP000054560">
    <property type="component" value="Unassembled WGS sequence"/>
</dbReference>
<proteinExistence type="predicted"/>
<gene>
    <name evidence="4" type="ORF">SARC_02377</name>
</gene>
<dbReference type="InterPro" id="IPR056826">
    <property type="entry name" value="Agd3_CE"/>
</dbReference>
<evidence type="ECO:0000313" key="4">
    <source>
        <dbReference type="EMBL" id="KNC85426.1"/>
    </source>
</evidence>